<feature type="region of interest" description="Disordered" evidence="1">
    <location>
        <begin position="1"/>
        <end position="84"/>
    </location>
</feature>
<evidence type="ECO:0008006" key="5">
    <source>
        <dbReference type="Google" id="ProtNLM"/>
    </source>
</evidence>
<keyword evidence="4" id="KW-1185">Reference proteome</keyword>
<feature type="transmembrane region" description="Helical" evidence="2">
    <location>
        <begin position="94"/>
        <end position="114"/>
    </location>
</feature>
<evidence type="ECO:0000256" key="1">
    <source>
        <dbReference type="SAM" id="MobiDB-lite"/>
    </source>
</evidence>
<keyword evidence="2" id="KW-0812">Transmembrane</keyword>
<keyword evidence="2" id="KW-1133">Transmembrane helix</keyword>
<dbReference type="PANTHER" id="PTHR35394">
    <property type="entry name" value="DUF3176 DOMAIN-CONTAINING PROTEIN"/>
    <property type="match status" value="1"/>
</dbReference>
<dbReference type="InterPro" id="IPR021514">
    <property type="entry name" value="DUF3176"/>
</dbReference>
<feature type="transmembrane region" description="Helical" evidence="2">
    <location>
        <begin position="126"/>
        <end position="148"/>
    </location>
</feature>
<feature type="compositionally biased region" description="Polar residues" evidence="1">
    <location>
        <begin position="55"/>
        <end position="71"/>
    </location>
</feature>
<proteinExistence type="predicted"/>
<evidence type="ECO:0000313" key="4">
    <source>
        <dbReference type="Proteomes" id="UP000781932"/>
    </source>
</evidence>
<dbReference type="RefSeq" id="XP_038741759.1">
    <property type="nucleotide sequence ID" value="XM_038892839.1"/>
</dbReference>
<dbReference type="EMBL" id="JAATWM020000038">
    <property type="protein sequence ID" value="KAF9872298.1"/>
    <property type="molecule type" value="Genomic_DNA"/>
</dbReference>
<comment type="caution">
    <text evidence="3">The sequence shown here is derived from an EMBL/GenBank/DDBJ whole genome shotgun (WGS) entry which is preliminary data.</text>
</comment>
<evidence type="ECO:0000256" key="2">
    <source>
        <dbReference type="SAM" id="Phobius"/>
    </source>
</evidence>
<evidence type="ECO:0000313" key="3">
    <source>
        <dbReference type="EMBL" id="KAF9872298.1"/>
    </source>
</evidence>
<reference evidence="3" key="1">
    <citation type="submission" date="2020-03" db="EMBL/GenBank/DDBJ databases">
        <authorList>
            <person name="He L."/>
        </authorList>
    </citation>
    <scope>NUCLEOTIDE SEQUENCE</scope>
    <source>
        <strain evidence="3">CkLH20</strain>
    </source>
</reference>
<name>A0A9P6HWU0_9PEZI</name>
<feature type="transmembrane region" description="Helical" evidence="2">
    <location>
        <begin position="199"/>
        <end position="218"/>
    </location>
</feature>
<gene>
    <name evidence="3" type="ORF">CkaCkLH20_10125</name>
</gene>
<keyword evidence="2" id="KW-0472">Membrane</keyword>
<accession>A0A9P6HWU0</accession>
<feature type="transmembrane region" description="Helical" evidence="2">
    <location>
        <begin position="622"/>
        <end position="644"/>
    </location>
</feature>
<dbReference type="GeneID" id="62165913"/>
<dbReference type="AlphaFoldDB" id="A0A9P6HWU0"/>
<sequence>MAHDAPHRSQSRNSDDVSLASIPAPTPGIASVAAIRRKPLNRPSPTDVPDDANPRSPSLKTTSNIGYTNIRGSDKPSEKEAAPKRPPVMRYWSLELASLALAIGLMAAMLGILIRADGRPTSDWSFPININSLIAILSTIYRALLLGIATEVISQFKWVWFWSKSSPARPLSHFSDFDDASRGIWGALKLCRVVATHSVSSLLALIVIILSFAAGPFIQQSINVITRTDQLPERRASLPVSYMVDGGDLWYRSSMSGVMAEWNFRPHVRGLVYSALFNPGSNDTSIAAECSTGNCTFSAQHSAVEVPSSAGDVTHASIGVCSYCSDLSSLVTAVNDTHVGLPNGMAVSIINPDAMQIKNDDDLSWAEGIIDDQKISQIIWAFANITILTRGVPDDTDPKNLKYADPTAYSAVSCSLVPCLKSYSAAITNGKLTETVVETMPMYPDGIDYPESDPYTFSSAASPLPQVVWNITAVQSPCRVNGSVFDIIKENQNSSITDTKVRILSPSNGPDYLPQMVPGSCTFRMSGFIYRMFSQLYQNEIFSGSCSWDRRQGDAVDCRSKWWLGLLWEQNNATVESLTTRFSDFAESMTNQFRSGLARQEGTESRVYGRALMDLTYIQIQWPWLILPAVLLVIDIISFGWVILRGLRHRKDEVVWKSHSLPLLFYKELFVTSEGARIEQGDLTGISDAADGRLMTTSEMEAVSKKVKVKLLRGGTSGASSVEVASRTASLRQRSLLEQPSDNDTLLGRV</sequence>
<dbReference type="Pfam" id="PF11374">
    <property type="entry name" value="DUF3176"/>
    <property type="match status" value="1"/>
</dbReference>
<organism evidence="3 4">
    <name type="scientific">Colletotrichum karsti</name>
    <dbReference type="NCBI Taxonomy" id="1095194"/>
    <lineage>
        <taxon>Eukaryota</taxon>
        <taxon>Fungi</taxon>
        <taxon>Dikarya</taxon>
        <taxon>Ascomycota</taxon>
        <taxon>Pezizomycotina</taxon>
        <taxon>Sordariomycetes</taxon>
        <taxon>Hypocreomycetidae</taxon>
        <taxon>Glomerellales</taxon>
        <taxon>Glomerellaceae</taxon>
        <taxon>Colletotrichum</taxon>
        <taxon>Colletotrichum boninense species complex</taxon>
    </lineage>
</organism>
<reference evidence="3" key="2">
    <citation type="submission" date="2020-11" db="EMBL/GenBank/DDBJ databases">
        <title>Whole genome sequencing of Colletotrichum sp.</title>
        <authorList>
            <person name="Li H."/>
        </authorList>
    </citation>
    <scope>NUCLEOTIDE SEQUENCE</scope>
    <source>
        <strain evidence="3">CkLH20</strain>
    </source>
</reference>
<protein>
    <recommendedName>
        <fullName evidence="5">DUF3176 domain containing protein</fullName>
    </recommendedName>
</protein>
<dbReference type="Proteomes" id="UP000781932">
    <property type="component" value="Unassembled WGS sequence"/>
</dbReference>
<dbReference type="OrthoDB" id="5242705at2759"/>
<feature type="compositionally biased region" description="Basic and acidic residues" evidence="1">
    <location>
        <begin position="72"/>
        <end position="83"/>
    </location>
</feature>
<dbReference type="PANTHER" id="PTHR35394:SF5">
    <property type="entry name" value="DUF3176 DOMAIN-CONTAINING PROTEIN"/>
    <property type="match status" value="1"/>
</dbReference>